<feature type="domain" description="YprB ribonuclease H-like" evidence="3">
    <location>
        <begin position="109"/>
        <end position="279"/>
    </location>
</feature>
<proteinExistence type="predicted"/>
<dbReference type="RefSeq" id="WP_110608859.1">
    <property type="nucleotide sequence ID" value="NZ_PDOD01000001.1"/>
</dbReference>
<dbReference type="InterPro" id="IPR038720">
    <property type="entry name" value="YprB_RNase_H-like_dom"/>
</dbReference>
<dbReference type="SUPFAM" id="SSF53098">
    <property type="entry name" value="Ribonuclease H-like"/>
    <property type="match status" value="1"/>
</dbReference>
<dbReference type="PANTHER" id="PTHR38462">
    <property type="entry name" value="EXONUCLEASE-LIKE PROTEIN"/>
    <property type="match status" value="1"/>
</dbReference>
<evidence type="ECO:0000313" key="4">
    <source>
        <dbReference type="EMBL" id="PYZ95224.1"/>
    </source>
</evidence>
<keyword evidence="1" id="KW-0802">TPR repeat</keyword>
<dbReference type="Gene3D" id="1.25.40.10">
    <property type="entry name" value="Tetratricopeptide repeat domain"/>
    <property type="match status" value="1"/>
</dbReference>
<accession>A0A323TMF0</accession>
<dbReference type="InterPro" id="IPR012337">
    <property type="entry name" value="RNaseH-like_sf"/>
</dbReference>
<dbReference type="Proteomes" id="UP000248214">
    <property type="component" value="Unassembled WGS sequence"/>
</dbReference>
<feature type="repeat" description="TPR" evidence="1">
    <location>
        <begin position="328"/>
        <end position="361"/>
    </location>
</feature>
<evidence type="ECO:0000313" key="5">
    <source>
        <dbReference type="Proteomes" id="UP000248214"/>
    </source>
</evidence>
<gene>
    <name evidence="4" type="ORF">CR194_06835</name>
</gene>
<name>A0A323TMF0_9BACI</name>
<reference evidence="4 5" key="1">
    <citation type="submission" date="2017-10" db="EMBL/GenBank/DDBJ databases">
        <title>Bacillus sp. nov., a halophilic bacterium isolated from a Keqin Lake.</title>
        <authorList>
            <person name="Wang H."/>
        </authorList>
    </citation>
    <scope>NUCLEOTIDE SEQUENCE [LARGE SCALE GENOMIC DNA]</scope>
    <source>
        <strain evidence="4 5">KQ-12</strain>
    </source>
</reference>
<dbReference type="AlphaFoldDB" id="A0A323TMF0"/>
<dbReference type="PANTHER" id="PTHR38462:SF1">
    <property type="entry name" value="YPRB RIBONUCLEASE H-LIKE DOMAIN-CONTAINING PROTEIN"/>
    <property type="match status" value="1"/>
</dbReference>
<dbReference type="SMART" id="SM00028">
    <property type="entry name" value="TPR"/>
    <property type="match status" value="2"/>
</dbReference>
<dbReference type="GO" id="GO:0003676">
    <property type="term" value="F:nucleic acid binding"/>
    <property type="evidence" value="ECO:0007669"/>
    <property type="project" value="InterPro"/>
</dbReference>
<evidence type="ECO:0000256" key="1">
    <source>
        <dbReference type="PROSITE-ProRule" id="PRU00339"/>
    </source>
</evidence>
<dbReference type="Pfam" id="PF13482">
    <property type="entry name" value="RNase_H_2"/>
    <property type="match status" value="1"/>
</dbReference>
<feature type="coiled-coil region" evidence="2">
    <location>
        <begin position="399"/>
        <end position="429"/>
    </location>
</feature>
<keyword evidence="5" id="KW-1185">Reference proteome</keyword>
<dbReference type="InterPro" id="IPR019734">
    <property type="entry name" value="TPR_rpt"/>
</dbReference>
<evidence type="ECO:0000256" key="2">
    <source>
        <dbReference type="SAM" id="Coils"/>
    </source>
</evidence>
<keyword evidence="2" id="KW-0175">Coiled coil</keyword>
<dbReference type="InterPro" id="IPR036397">
    <property type="entry name" value="RNaseH_sf"/>
</dbReference>
<dbReference type="EMBL" id="PDOD01000001">
    <property type="protein sequence ID" value="PYZ95224.1"/>
    <property type="molecule type" value="Genomic_DNA"/>
</dbReference>
<dbReference type="PROSITE" id="PS50005">
    <property type="entry name" value="TPR"/>
    <property type="match status" value="1"/>
</dbReference>
<sequence length="429" mass="50520">MSIKSKLLRMKNHLQVEDKIERPVEELKERIEVKKFDQGNGMETEFKEMGFEPFYFDGERSYRKRLLYPFDGERDRLLVDSFHRLKSFWEENDHDHPLSFRGKSLDRLLFFDTETTGLSTGAGNVIFLIGYARLTEEGIEVTQHLLESPSDEAAFLSGFLEDFAEDDYLVSYNGKSFDWPQVKSRHAFIRKQLPKLPSFGHIDLLHSARRLWKHELPSCRLSIVEEHKLHIYRKHDIPGSMAPILYFDYLHDKDPLHLKGVIDHNDQDVRSLVYLYEEIARKLFFSKEVRSSSMEHFYIGDWFEKLSMYEWAETHYKKAIECSTQSFSQGYFRLGLLYKKMGEKKKAIDNLETSIDKSAFPPVEAWIELSKYAEHDEKNVAKALTYAKEAYSLLKKANRVTEKKKIKQVEDLNNRLKRLEMKKAKQMGG</sequence>
<dbReference type="SUPFAM" id="SSF48452">
    <property type="entry name" value="TPR-like"/>
    <property type="match status" value="1"/>
</dbReference>
<organism evidence="4 5">
    <name type="scientific">Salipaludibacillus keqinensis</name>
    <dbReference type="NCBI Taxonomy" id="2045207"/>
    <lineage>
        <taxon>Bacteria</taxon>
        <taxon>Bacillati</taxon>
        <taxon>Bacillota</taxon>
        <taxon>Bacilli</taxon>
        <taxon>Bacillales</taxon>
        <taxon>Bacillaceae</taxon>
    </lineage>
</organism>
<dbReference type="Gene3D" id="3.30.420.10">
    <property type="entry name" value="Ribonuclease H-like superfamily/Ribonuclease H"/>
    <property type="match status" value="1"/>
</dbReference>
<evidence type="ECO:0000259" key="3">
    <source>
        <dbReference type="Pfam" id="PF13482"/>
    </source>
</evidence>
<comment type="caution">
    <text evidence="4">The sequence shown here is derived from an EMBL/GenBank/DDBJ whole genome shotgun (WGS) entry which is preliminary data.</text>
</comment>
<protein>
    <recommendedName>
        <fullName evidence="3">YprB ribonuclease H-like domain-containing protein</fullName>
    </recommendedName>
</protein>
<dbReference type="InterPro" id="IPR011990">
    <property type="entry name" value="TPR-like_helical_dom_sf"/>
</dbReference>